<gene>
    <name evidence="1" type="ORF">V6N11_074323</name>
</gene>
<proteinExistence type="predicted"/>
<evidence type="ECO:0000313" key="2">
    <source>
        <dbReference type="Proteomes" id="UP001396334"/>
    </source>
</evidence>
<organism evidence="1 2">
    <name type="scientific">Hibiscus sabdariffa</name>
    <name type="common">roselle</name>
    <dbReference type="NCBI Taxonomy" id="183260"/>
    <lineage>
        <taxon>Eukaryota</taxon>
        <taxon>Viridiplantae</taxon>
        <taxon>Streptophyta</taxon>
        <taxon>Embryophyta</taxon>
        <taxon>Tracheophyta</taxon>
        <taxon>Spermatophyta</taxon>
        <taxon>Magnoliopsida</taxon>
        <taxon>eudicotyledons</taxon>
        <taxon>Gunneridae</taxon>
        <taxon>Pentapetalae</taxon>
        <taxon>rosids</taxon>
        <taxon>malvids</taxon>
        <taxon>Malvales</taxon>
        <taxon>Malvaceae</taxon>
        <taxon>Malvoideae</taxon>
        <taxon>Hibiscus</taxon>
    </lineage>
</organism>
<protein>
    <submittedName>
        <fullName evidence="1">Uncharacterized protein</fullName>
    </submittedName>
</protein>
<evidence type="ECO:0000313" key="1">
    <source>
        <dbReference type="EMBL" id="KAK9007398.1"/>
    </source>
</evidence>
<name>A0ABR2R369_9ROSI</name>
<dbReference type="EMBL" id="JBBPBN010000026">
    <property type="protein sequence ID" value="KAK9007398.1"/>
    <property type="molecule type" value="Genomic_DNA"/>
</dbReference>
<comment type="caution">
    <text evidence="1">The sequence shown here is derived from an EMBL/GenBank/DDBJ whole genome shotgun (WGS) entry which is preliminary data.</text>
</comment>
<keyword evidence="2" id="KW-1185">Reference proteome</keyword>
<reference evidence="1 2" key="1">
    <citation type="journal article" date="2024" name="G3 (Bethesda)">
        <title>Genome assembly of Hibiscus sabdariffa L. provides insights into metabolisms of medicinal natural products.</title>
        <authorList>
            <person name="Kim T."/>
        </authorList>
    </citation>
    <scope>NUCLEOTIDE SEQUENCE [LARGE SCALE GENOMIC DNA]</scope>
    <source>
        <strain evidence="1">TK-2024</strain>
        <tissue evidence="1">Old leaves</tissue>
    </source>
</reference>
<accession>A0ABR2R369</accession>
<dbReference type="Proteomes" id="UP001396334">
    <property type="component" value="Unassembled WGS sequence"/>
</dbReference>
<sequence>MWKLLHQLGSVNRLSSPPSTCLSEEFEDMVVGDNRLETVHSEEIRDSFEQSQLEWNTSLVDVVVQQTNYVSTLESLHDIPSHFVILLSPPIDLQSVEPQARKRHECGFFGGIIVLWESSKFILESMETAPQVAVVGACCAGSIGLDVLVCLEVTIPEA</sequence>